<dbReference type="SUPFAM" id="SSF51735">
    <property type="entry name" value="NAD(P)-binding Rossmann-fold domains"/>
    <property type="match status" value="1"/>
</dbReference>
<organism evidence="10 11">
    <name type="scientific">Rhodococcus cercidiphylli</name>
    <dbReference type="NCBI Taxonomy" id="489916"/>
    <lineage>
        <taxon>Bacteria</taxon>
        <taxon>Bacillati</taxon>
        <taxon>Actinomycetota</taxon>
        <taxon>Actinomycetes</taxon>
        <taxon>Mycobacteriales</taxon>
        <taxon>Nocardiaceae</taxon>
        <taxon>Rhodococcus</taxon>
    </lineage>
</organism>
<gene>
    <name evidence="10" type="ORF">R3P95_09100</name>
</gene>
<dbReference type="PANTHER" id="PTHR42940:SF3">
    <property type="entry name" value="ALCOHOL DEHYDROGENASE 1-RELATED"/>
    <property type="match status" value="1"/>
</dbReference>
<dbReference type="NCBIfam" id="TIGR03366">
    <property type="entry name" value="HpnZ_proposed"/>
    <property type="match status" value="1"/>
</dbReference>
<evidence type="ECO:0000313" key="11">
    <source>
        <dbReference type="Proteomes" id="UP001185899"/>
    </source>
</evidence>
<dbReference type="InterPro" id="IPR036291">
    <property type="entry name" value="NAD(P)-bd_dom_sf"/>
</dbReference>
<dbReference type="InterPro" id="IPR011032">
    <property type="entry name" value="GroES-like_sf"/>
</dbReference>
<proteinExistence type="inferred from homology"/>
<dbReference type="Gene3D" id="3.40.50.720">
    <property type="entry name" value="NAD(P)-binding Rossmann-like Domain"/>
    <property type="match status" value="1"/>
</dbReference>
<keyword evidence="5" id="KW-0862">Zinc</keyword>
<dbReference type="RefSeq" id="WP_317548125.1">
    <property type="nucleotide sequence ID" value="NZ_JAWLKE010000003.1"/>
</dbReference>
<dbReference type="InterPro" id="IPR007698">
    <property type="entry name" value="AlaDH/PNT_NAD(H)-bd"/>
</dbReference>
<dbReference type="Pfam" id="PF08240">
    <property type="entry name" value="ADH_N"/>
    <property type="match status" value="1"/>
</dbReference>
<evidence type="ECO:0000256" key="7">
    <source>
        <dbReference type="ARBA" id="ARBA00023027"/>
    </source>
</evidence>
<evidence type="ECO:0000256" key="1">
    <source>
        <dbReference type="ARBA" id="ARBA00001947"/>
    </source>
</evidence>
<feature type="domain" description="Alanine dehydrogenase/pyridine nucleotide transhydrogenase NAD(H)-binding" evidence="8">
    <location>
        <begin position="157"/>
        <end position="220"/>
    </location>
</feature>
<evidence type="ECO:0000256" key="6">
    <source>
        <dbReference type="ARBA" id="ARBA00023002"/>
    </source>
</evidence>
<dbReference type="InterPro" id="IPR002328">
    <property type="entry name" value="ADH_Zn_CS"/>
</dbReference>
<sequence>MDQIIVGLTQAAVWTGSGIELRDIEIPALESGEVLVRVDLATVCGSDLHTVSGRRHGACPSVLGHEAVGRVIAVGDAVSAVEVGDRIVWSVTVCCGRCARCVRGFTAKCSAVRKVGHESAESAWALSGSYARHIVLPRGTAVVRVPDTMPDAVAAPAACATATVMAALDAAGAIDGRRVLIVGAGMLGVTAAAAARERGAAVSVLDRDLQRQKQSRAFGAVEDDGARTDVAIDFSGSSSALQAASGRLDVGGRLVLAGSVAPGAPITVDPEAVVRNWLTITGIHNYEPRHLHQAVAFLRDTGEKYPWESLVEAPVPLAELESVLRPTPSGILRSSVAPWAHGLSTRSNDCPASPAGVASR</sequence>
<dbReference type="PROSITE" id="PS00059">
    <property type="entry name" value="ADH_ZINC"/>
    <property type="match status" value="1"/>
</dbReference>
<dbReference type="InterPro" id="IPR013154">
    <property type="entry name" value="ADH-like_N"/>
</dbReference>
<dbReference type="Pfam" id="PF01262">
    <property type="entry name" value="AlaDh_PNT_C"/>
    <property type="match status" value="1"/>
</dbReference>
<dbReference type="PANTHER" id="PTHR42940">
    <property type="entry name" value="ALCOHOL DEHYDROGENASE 1-RELATED"/>
    <property type="match status" value="1"/>
</dbReference>
<comment type="cofactor">
    <cofactor evidence="1">
        <name>Zn(2+)</name>
        <dbReference type="ChEBI" id="CHEBI:29105"/>
    </cofactor>
</comment>
<comment type="caution">
    <text evidence="10">The sequence shown here is derived from an EMBL/GenBank/DDBJ whole genome shotgun (WGS) entry which is preliminary data.</text>
</comment>
<keyword evidence="11" id="KW-1185">Reference proteome</keyword>
<dbReference type="CDD" id="cd08231">
    <property type="entry name" value="MDR_TM0436_like"/>
    <property type="match status" value="1"/>
</dbReference>
<name>A0ABU4AWU2_9NOCA</name>
<evidence type="ECO:0000313" key="10">
    <source>
        <dbReference type="EMBL" id="MDV6230702.1"/>
    </source>
</evidence>
<protein>
    <recommendedName>
        <fullName evidence="3">alcohol dehydrogenase</fullName>
        <ecNumber evidence="3">1.1.1.1</ecNumber>
    </recommendedName>
</protein>
<dbReference type="EC" id="1.1.1.1" evidence="3"/>
<comment type="similarity">
    <text evidence="2">Belongs to the zinc-containing alcohol dehydrogenase family.</text>
</comment>
<accession>A0ABU4AWU2</accession>
<evidence type="ECO:0000256" key="5">
    <source>
        <dbReference type="ARBA" id="ARBA00022833"/>
    </source>
</evidence>
<dbReference type="EMBL" id="JAWLKE010000003">
    <property type="protein sequence ID" value="MDV6230702.1"/>
    <property type="molecule type" value="Genomic_DNA"/>
</dbReference>
<feature type="domain" description="Alcohol dehydrogenase-like N-terminal" evidence="9">
    <location>
        <begin position="31"/>
        <end position="147"/>
    </location>
</feature>
<evidence type="ECO:0000259" key="8">
    <source>
        <dbReference type="Pfam" id="PF01262"/>
    </source>
</evidence>
<dbReference type="Proteomes" id="UP001185899">
    <property type="component" value="Unassembled WGS sequence"/>
</dbReference>
<dbReference type="SUPFAM" id="SSF50129">
    <property type="entry name" value="GroES-like"/>
    <property type="match status" value="1"/>
</dbReference>
<evidence type="ECO:0000259" key="9">
    <source>
        <dbReference type="Pfam" id="PF08240"/>
    </source>
</evidence>
<evidence type="ECO:0000256" key="4">
    <source>
        <dbReference type="ARBA" id="ARBA00022723"/>
    </source>
</evidence>
<evidence type="ECO:0000256" key="3">
    <source>
        <dbReference type="ARBA" id="ARBA00013190"/>
    </source>
</evidence>
<keyword evidence="7" id="KW-0520">NAD</keyword>
<keyword evidence="6" id="KW-0560">Oxidoreductase</keyword>
<reference evidence="10 11" key="1">
    <citation type="submission" date="2023-10" db="EMBL/GenBank/DDBJ databases">
        <title>Development of a sustainable strategy for remediation of hydrocarbon-contaminated territories based on the waste exchange concept.</title>
        <authorList>
            <person name="Krivoruchko A."/>
        </authorList>
    </citation>
    <scope>NUCLEOTIDE SEQUENCE [LARGE SCALE GENOMIC DNA]</scope>
    <source>
        <strain evidence="10 11">IEGM 1322</strain>
    </source>
</reference>
<keyword evidence="4" id="KW-0479">Metal-binding</keyword>
<dbReference type="Gene3D" id="3.90.180.10">
    <property type="entry name" value="Medium-chain alcohol dehydrogenases, catalytic domain"/>
    <property type="match status" value="1"/>
</dbReference>
<evidence type="ECO:0000256" key="2">
    <source>
        <dbReference type="ARBA" id="ARBA00008072"/>
    </source>
</evidence>
<dbReference type="InterPro" id="IPR017743">
    <property type="entry name" value="ADH_phosphonate_catab-assoc"/>
</dbReference>